<evidence type="ECO:0000313" key="2">
    <source>
        <dbReference type="EMBL" id="OXB06392.1"/>
    </source>
</evidence>
<evidence type="ECO:0008006" key="4">
    <source>
        <dbReference type="Google" id="ProtNLM"/>
    </source>
</evidence>
<keyword evidence="3" id="KW-1185">Reference proteome</keyword>
<feature type="chain" id="PRO_5046443840" description="Gliding motility-associated C-terminal domain-containing protein" evidence="1">
    <location>
        <begin position="23"/>
        <end position="3041"/>
    </location>
</feature>
<keyword evidence="1" id="KW-0732">Signal</keyword>
<dbReference type="Proteomes" id="UP000198381">
    <property type="component" value="Unassembled WGS sequence"/>
</dbReference>
<feature type="signal peptide" evidence="1">
    <location>
        <begin position="1"/>
        <end position="22"/>
    </location>
</feature>
<evidence type="ECO:0000313" key="3">
    <source>
        <dbReference type="Proteomes" id="UP000198381"/>
    </source>
</evidence>
<evidence type="ECO:0000256" key="1">
    <source>
        <dbReference type="SAM" id="SignalP"/>
    </source>
</evidence>
<accession>A0ABX4CU06</accession>
<sequence length="3041" mass="310703">MKTKVTLILLLLLFAMGGSTFAQVQINAPSSYQPAALAQGGAPGSYKVDVVNNTATALSGATFSLMLPAGMEYIAGTITGAVQLNISNLQSPTFTLNSIPVGNTLPITFNARINCGYSSPVINYSVLQGATSLATGSSAVAANTPAPAFVLTAVPAPQVLSTSIKANAFRTIKFKNSGNIAVSTVYIESSVTTVSQYPSYKIMSANHGTVSPVTNGYRVTLTGAELQSAVTTTVGAANTNFDPGEEITVVLTEQMISCATGTTIALNMKAGSGDSKGSFCFSDGSTAAISSTVGSPSISLSRLAGSSTYPTYCTNGKTSFVIASVGTTGQESALHNIKLPWSLNQGSSGNVAALPQDGTILKKVSIGGVDVTSLVLKDNGTGASALIAGAQNVKVIDLSALTSAVGGAGLTDLDGDGHFDDLMPGKNLQIDFEYGFDVSKFQSCMLQSALYPANQYFNLGTSYKDQCGTLTNKFDYAYGDIAVVTQPGFLIASQSQDVNSASIDKGLLNLGDKANINVTIQIGLRGAYDATSIPVTKVLTVVLPDGLDFDATGVLRNNANVIPASMFTYTGKTLTITLSSTTYPSVRSNDGLVIPVIVTGTVAVNKTITYKGTYSQNNCPGISRDFGCGNALLNYGFVGNCPVINTTNFNVARTTYGFIPADGGTNIFYRPIGFVNENTAGINLQAAVNKDKVRFSLASVVNSTVFSQLWARVKYTPVGVTANLSQFDPLSATGSTVIGSLQIKKASDGSVLSTNITVNDLLFSYDTANSMQLMQLNVGTKIGSGLAINYNPAVGDQILVTWEVRASRNNLPAAYSQISNLKGDFYTKDSGGIESSCDPLPASFYLQGLTRGQNNYYSVTNVVGDKSLNVAMGLTNGHISVNTNTDKFPNETRMYFNYRSAVATMPGTWVRDTSVAPYYISTGSTIYNLDPSLFTISYVGNNTVITFTNPPFGVNGLPDPASNLLANDYVGSDGVEQLRIIMKPICVPLGAVGIKTEIAADYFTLGEDLSIVENISSTATSTGITYIGYKADSTPTLQNVDGIGSTVTWQVKVTNTTDVAAMAAAGGTTALPNNWMSFESANNNIKVTKLVDVSNGTEYPVIDYGTGKYWVKLGSIATTSTYNVVATYTTCTNDKLHYTYSFGASGYPIDPEQGYGASVATCATSQSSADLNLFPKDVSIGMLVTSPPSPVQFCTNTTVGENPINYTMTVTNTGSGNSEGLVMQALFPEAYGAKPGTSKLTYNGTTKTISDPVLNTATGMYEWRISTDPNGIVFLPGAASGANSMVLAYQGETSCGFISGSSVKYNMSSTSGCGKVIEYGVIGSPMDLSMKPASLNTYYLAPTVVNLKNDGSGAVYKIEVTNQGSLPLNPDELIHVTLPASIDYVANSVVRITGAANVTGPVSNTVVGTNRVLAFPLPVGTNGVTLGQNETSSFSIEFKIINPAVLVCGTIKDAIALEAIFSVPSVMCSSSPCPVRIITGNAISDANIIKTTLAVNPVTATAKYASATNNDVTVKYTLGNTGTIANSTPIVIDFFTDLNKDGAYTIGEPILYTQTINAAAAGIAAGGVSSEQTTAVFSAPESGICSLTAAIRVVNNAQVCSGSTALIPVRFESVNTAVSVCTGTNLTIGSPSNGAAVTWAPIDYLSAANISNPVFNYNGSVLTVPATFTYTATVTHPGGCVSTYDTVVTVNPDPIVQITNPEAICSGASTDLTATAVTTGSSAGLTYTYFVNASGTVALNGADTVTDAGTYYIKGTNSNGCYVIKPVVVKVNPLPTAVIAGTTAVCRNSSSPVVIFTGADGTAPYTFTYNVNGGSNMTVSTVSGNSVNVPVLTTTAGNFIYNLVSVKDSSTSACVQTQTGSATITVNPLPTATIAASAAAVCQNAVTPNVTFTGAGGTAPYTFIYKLNGGTDQTITTTTGNAVTVAQPTGTAGTYTYTLVSVKDNSSTACVQVQTGTAAITVNPLPTAAIAASAAAVCQNAATPNVTFTGAGGTAPYTFTYKLNGGTDQTVMTITGNAVTVAQSTGTAGTFTYTLVSVKDNSSTACVQAQTGTAAITVNPLPTATIAASAAAVCQNAATPNVTFTGAGGTAPYTFTYKLNGGTDQTVTTITGNAVTVAQPTGVTGTYTYTLVSVKDNSSTACVQTQTGTAAITVNPLPTATIAASAAAVCQNAATPNVTFTGAGGTAPYTFTYKLNGGTDQTVTTTTGSAVTVAQPTGTAGTFTYTLVSVKDNSSSACIQTQTGTAAITVNPLPTATIAASAAAVCQNAVTPNVTFTGAGGAAPYTFTYKLNGGTDLTVTTTTGNAVTVAQPTGVTGTYTYTLVSVKDNSSTACVQAQTGTAAITVNPLPTATIAASTAAVCQNAATPNVTFTGAGGTAPYTFTYKLNGGTDLTVTTITGNAVTVAQPTGTAGTFTYTLVSVKDNSSSACVQVQSGTAAITVNPMATATIAASTTAICQNAATPIVTFTGAGGTAPYTFTYKLNGGTDQTVTTITGNAVTVAQPTGTAGTFTYTLVSVKDNSSTACVQAQTGTAAITVNPLPTATIAASAAAICQNAATPNVTFTGAGGTAPYTFTYKLNGGTDLTVTTTTGNTVTVVQPTGTAGTFTYTLVSVKDNSSSACVQAQTGTTAIIVNPLSTATITGTTAVCKGASSPNVTFTGAGGTAPYTFTYKLNGGTDQTVTTITGNAITVAQPTGTAGTFTYTLVSVKDNSSTACVQAQTGTAAITVNPLPTATITGTTSVCKGVSSPNVTFTGAGGTAPYTFTYKLNGGTDQTVTTITGNAVTVAQPTGTAGTFTYTLVSVKDNSSTACVQAQTGTTVITVNALLALSGTESTLCALDGSGYVLNFTVTGQAPYTVTGTGAPGIWTGNDWTSNPILAGTNYNVSVTDAFACNSVVVAGTAPICCVYEVTKPTFPATIITCYDQMSTAVSLTKAEYEGLGNGDGRIGNIPCGVIEITASNSLDPSCNGNVTRTYTVTEYADPNNNKVRDISENTILNTTVSTQNFTLQRADFVMPADQGSTVACVFNVIAPAVPDVKDN</sequence>
<reference evidence="2 3" key="1">
    <citation type="submission" date="2016-11" db="EMBL/GenBank/DDBJ databases">
        <title>Whole genomes of Flavobacteriaceae.</title>
        <authorList>
            <person name="Stine C."/>
            <person name="Li C."/>
            <person name="Tadesse D."/>
        </authorList>
    </citation>
    <scope>NUCLEOTIDE SEQUENCE [LARGE SCALE GENOMIC DNA]</scope>
    <source>
        <strain evidence="2 3">CCUG 60112</strain>
    </source>
</reference>
<dbReference type="EMBL" id="MUHD01000026">
    <property type="protein sequence ID" value="OXB06392.1"/>
    <property type="molecule type" value="Genomic_DNA"/>
</dbReference>
<name>A0ABX4CU06_9FLAO</name>
<comment type="caution">
    <text evidence="2">The sequence shown here is derived from an EMBL/GenBank/DDBJ whole genome shotgun (WGS) entry which is preliminary data.</text>
</comment>
<dbReference type="RefSeq" id="WP_089058583.1">
    <property type="nucleotide sequence ID" value="NZ_MUHD01000026.1"/>
</dbReference>
<protein>
    <recommendedName>
        <fullName evidence="4">Gliding motility-associated C-terminal domain-containing protein</fullName>
    </recommendedName>
</protein>
<gene>
    <name evidence="2" type="ORF">B0A81_13840</name>
</gene>
<proteinExistence type="predicted"/>
<organism evidence="2 3">
    <name type="scientific">Flavobacterium plurextorum</name>
    <dbReference type="NCBI Taxonomy" id="1114867"/>
    <lineage>
        <taxon>Bacteria</taxon>
        <taxon>Pseudomonadati</taxon>
        <taxon>Bacteroidota</taxon>
        <taxon>Flavobacteriia</taxon>
        <taxon>Flavobacteriales</taxon>
        <taxon>Flavobacteriaceae</taxon>
        <taxon>Flavobacterium</taxon>
    </lineage>
</organism>